<protein>
    <submittedName>
        <fullName evidence="4">Uncharacterized protein</fullName>
    </submittedName>
</protein>
<dbReference type="Proteomes" id="UP000288943">
    <property type="component" value="Chromosome"/>
</dbReference>
<name>A0A410X046_9BACL</name>
<dbReference type="OrthoDB" id="1682562at2"/>
<proteinExistence type="predicted"/>
<feature type="compositionally biased region" description="Polar residues" evidence="2">
    <location>
        <begin position="126"/>
        <end position="140"/>
    </location>
</feature>
<evidence type="ECO:0000256" key="1">
    <source>
        <dbReference type="SAM" id="Coils"/>
    </source>
</evidence>
<dbReference type="EMBL" id="CP026520">
    <property type="protein sequence ID" value="QAV20059.1"/>
    <property type="molecule type" value="Genomic_DNA"/>
</dbReference>
<keyword evidence="6" id="KW-1185">Reference proteome</keyword>
<sequence>MEPWQMIVLLGLVIVVFAGVIPRSAAKKGGQAPSAQLVKELEESMAHFASDLEQQNQALIDLFKETQREHKLEVAKLTARLEVLERRSADGNGAAVHGGRESESELSRHGSRSTEPRVYGEPAVQTHGSALSTPRPSQTEEFPAEAAAASVQPPQEAPRTEPDLSVRARYAALFELHDQGRSTEQIAKQLGMNKGEVMLIMQLAKREGHSDESK</sequence>
<feature type="coiled-coil region" evidence="1">
    <location>
        <begin position="38"/>
        <end position="87"/>
    </location>
</feature>
<keyword evidence="1" id="KW-0175">Coiled coil</keyword>
<accession>A0A410X046</accession>
<dbReference type="GeneID" id="95377330"/>
<reference evidence="3 6" key="2">
    <citation type="submission" date="2022-05" db="EMBL/GenBank/DDBJ databases">
        <title>Genome Sequencing of Bee-Associated Microbes.</title>
        <authorList>
            <person name="Dunlap C."/>
        </authorList>
    </citation>
    <scope>NUCLEOTIDE SEQUENCE [LARGE SCALE GENOMIC DNA]</scope>
    <source>
        <strain evidence="3 6">NRRL B-23120</strain>
    </source>
</reference>
<dbReference type="EMBL" id="JAMDMJ010000009">
    <property type="protein sequence ID" value="MCY9595874.1"/>
    <property type="molecule type" value="Genomic_DNA"/>
</dbReference>
<gene>
    <name evidence="3" type="ORF">M5X16_08820</name>
    <name evidence="4" type="ORF">PC41400_21290</name>
</gene>
<organism evidence="4 5">
    <name type="scientific">Paenibacillus chitinolyticus</name>
    <dbReference type="NCBI Taxonomy" id="79263"/>
    <lineage>
        <taxon>Bacteria</taxon>
        <taxon>Bacillati</taxon>
        <taxon>Bacillota</taxon>
        <taxon>Bacilli</taxon>
        <taxon>Bacillales</taxon>
        <taxon>Paenibacillaceae</taxon>
        <taxon>Paenibacillus</taxon>
    </lineage>
</organism>
<dbReference type="AlphaFoldDB" id="A0A410X046"/>
<evidence type="ECO:0000313" key="6">
    <source>
        <dbReference type="Proteomes" id="UP001527202"/>
    </source>
</evidence>
<dbReference type="RefSeq" id="WP_042233035.1">
    <property type="nucleotide sequence ID" value="NZ_CP026520.1"/>
</dbReference>
<feature type="region of interest" description="Disordered" evidence="2">
    <location>
        <begin position="90"/>
        <end position="163"/>
    </location>
</feature>
<reference evidence="4 5" key="1">
    <citation type="submission" date="2018-01" db="EMBL/GenBank/DDBJ databases">
        <title>The whole genome sequencing and assembly of Paenibacillus chitinolyticus KCCM 41400 strain.</title>
        <authorList>
            <person name="Kim J.-Y."/>
            <person name="Park M.-K."/>
            <person name="Lee Y.-J."/>
            <person name="Yi H."/>
            <person name="Bahn Y.-S."/>
            <person name="Kim J.F."/>
            <person name="Lee D.-W."/>
        </authorList>
    </citation>
    <scope>NUCLEOTIDE SEQUENCE [LARGE SCALE GENOMIC DNA]</scope>
    <source>
        <strain evidence="4 5">KCCM 41400</strain>
    </source>
</reference>
<evidence type="ECO:0000313" key="3">
    <source>
        <dbReference type="EMBL" id="MCY9595874.1"/>
    </source>
</evidence>
<evidence type="ECO:0000313" key="5">
    <source>
        <dbReference type="Proteomes" id="UP000288943"/>
    </source>
</evidence>
<evidence type="ECO:0000256" key="2">
    <source>
        <dbReference type="SAM" id="MobiDB-lite"/>
    </source>
</evidence>
<dbReference type="KEGG" id="pchi:PC41400_21290"/>
<evidence type="ECO:0000313" key="4">
    <source>
        <dbReference type="EMBL" id="QAV20059.1"/>
    </source>
</evidence>
<dbReference type="Proteomes" id="UP001527202">
    <property type="component" value="Unassembled WGS sequence"/>
</dbReference>
<feature type="compositionally biased region" description="Basic and acidic residues" evidence="2">
    <location>
        <begin position="98"/>
        <end position="115"/>
    </location>
</feature>